<dbReference type="RefSeq" id="WP_267971564.1">
    <property type="nucleotide sequence ID" value="NZ_BAAAUF010000030.1"/>
</dbReference>
<dbReference type="SUPFAM" id="SSF51905">
    <property type="entry name" value="FAD/NAD(P)-binding domain"/>
    <property type="match status" value="1"/>
</dbReference>
<evidence type="ECO:0000313" key="1">
    <source>
        <dbReference type="EMBL" id="GAA3049998.1"/>
    </source>
</evidence>
<dbReference type="Gene3D" id="3.50.50.60">
    <property type="entry name" value="FAD/NAD(P)-binding domain"/>
    <property type="match status" value="1"/>
</dbReference>
<dbReference type="EMBL" id="BAAAUF010000030">
    <property type="protein sequence ID" value="GAA3049998.1"/>
    <property type="molecule type" value="Genomic_DNA"/>
</dbReference>
<dbReference type="Proteomes" id="UP001501532">
    <property type="component" value="Unassembled WGS sequence"/>
</dbReference>
<organism evidence="1 2">
    <name type="scientific">Streptomyces glomeratus</name>
    <dbReference type="NCBI Taxonomy" id="284452"/>
    <lineage>
        <taxon>Bacteria</taxon>
        <taxon>Bacillati</taxon>
        <taxon>Actinomycetota</taxon>
        <taxon>Actinomycetes</taxon>
        <taxon>Kitasatosporales</taxon>
        <taxon>Streptomycetaceae</taxon>
        <taxon>Streptomyces</taxon>
    </lineage>
</organism>
<evidence type="ECO:0000313" key="2">
    <source>
        <dbReference type="Proteomes" id="UP001501532"/>
    </source>
</evidence>
<comment type="caution">
    <text evidence="1">The sequence shown here is derived from an EMBL/GenBank/DDBJ whole genome shotgun (WGS) entry which is preliminary data.</text>
</comment>
<dbReference type="InterPro" id="IPR036188">
    <property type="entry name" value="FAD/NAD-bd_sf"/>
</dbReference>
<dbReference type="PANTHER" id="PTHR43422">
    <property type="entry name" value="THIAMINE THIAZOLE SYNTHASE"/>
    <property type="match status" value="1"/>
</dbReference>
<reference evidence="2" key="1">
    <citation type="journal article" date="2019" name="Int. J. Syst. Evol. Microbiol.">
        <title>The Global Catalogue of Microorganisms (GCM) 10K type strain sequencing project: providing services to taxonomists for standard genome sequencing and annotation.</title>
        <authorList>
            <consortium name="The Broad Institute Genomics Platform"/>
            <consortium name="The Broad Institute Genome Sequencing Center for Infectious Disease"/>
            <person name="Wu L."/>
            <person name="Ma J."/>
        </authorList>
    </citation>
    <scope>NUCLEOTIDE SEQUENCE [LARGE SCALE GENOMIC DNA]</scope>
    <source>
        <strain evidence="2">JCM 9091</strain>
    </source>
</reference>
<dbReference type="Pfam" id="PF12831">
    <property type="entry name" value="FAD_oxidored"/>
    <property type="match status" value="1"/>
</dbReference>
<dbReference type="PANTHER" id="PTHR43422:SF3">
    <property type="entry name" value="THIAMINE THIAZOLE SYNTHASE"/>
    <property type="match status" value="1"/>
</dbReference>
<keyword evidence="2" id="KW-1185">Reference proteome</keyword>
<proteinExistence type="predicted"/>
<dbReference type="Gene3D" id="3.30.9.100">
    <property type="match status" value="1"/>
</dbReference>
<gene>
    <name evidence="1" type="ORF">GCM10010448_36250</name>
</gene>
<name>A0ABP6LL41_9ACTN</name>
<sequence length="473" mass="50879">MNIASHRSPARAVVVGGSIAGMLAAAAVKDYVDHVEIVEAHELPDGPEPRTGVPQAAHIHFLQTGGAEAIETLLPGSIDLLLAAGAHRIPVTTNMLIYSPEGWYRRWQRATHYLITASRDLTDFIVREQVLKDPRVGVRTHTRAVGLLGDRRTVTGVRVRTNDGAEAELRTDLVIDASGRGTRMPQWLAGLGINGLRQARIDSGLVYASRIYRAPFPTRGWPVVGVQADPRLPRPGSAGGILPIEGDRWHVSVMGAPGGHPTHDAGAFEPFARTLRHPLLADLLAYAEPLTDVSLTHSTTNRRYYYERLTHWPDGLLALGDSVAAFNPVYGQGISVAAQGAVALRHLLSNGLGPGLAHHTQRAIARPINSAWALATGQDIHFSTTKGKSPNLADRVLHRYVSRLSRTSTGSFLAATALTDVLALQTAPTTLIHPRVLLTALLGPLRSPLDRPQFTPSERDALNSLAKASGALE</sequence>
<protein>
    <submittedName>
        <fullName evidence="1">NAD(P)-binding protein</fullName>
    </submittedName>
</protein>
<accession>A0ABP6LL41</accession>